<dbReference type="PANTHER" id="PTHR32268">
    <property type="entry name" value="HOMOSERINE O-ACETYLTRANSFERASE"/>
    <property type="match status" value="1"/>
</dbReference>
<evidence type="ECO:0000256" key="1">
    <source>
        <dbReference type="ARBA" id="ARBA00022679"/>
    </source>
</evidence>
<gene>
    <name evidence="3" type="ORF">ACFOOR_06060</name>
</gene>
<evidence type="ECO:0000259" key="2">
    <source>
        <dbReference type="Pfam" id="PF00561"/>
    </source>
</evidence>
<evidence type="ECO:0000313" key="3">
    <source>
        <dbReference type="EMBL" id="MFC2925663.1"/>
    </source>
</evidence>
<dbReference type="SUPFAM" id="SSF53474">
    <property type="entry name" value="alpha/beta-Hydrolases"/>
    <property type="match status" value="1"/>
</dbReference>
<feature type="domain" description="AB hydrolase-1" evidence="2">
    <location>
        <begin position="76"/>
        <end position="271"/>
    </location>
</feature>
<organism evidence="3 4">
    <name type="scientific">Hyphobacterium vulgare</name>
    <dbReference type="NCBI Taxonomy" id="1736751"/>
    <lineage>
        <taxon>Bacteria</taxon>
        <taxon>Pseudomonadati</taxon>
        <taxon>Pseudomonadota</taxon>
        <taxon>Alphaproteobacteria</taxon>
        <taxon>Maricaulales</taxon>
        <taxon>Maricaulaceae</taxon>
        <taxon>Hyphobacterium</taxon>
    </lineage>
</organism>
<reference evidence="4" key="1">
    <citation type="journal article" date="2019" name="Int. J. Syst. Evol. Microbiol.">
        <title>The Global Catalogue of Microorganisms (GCM) 10K type strain sequencing project: providing services to taxonomists for standard genome sequencing and annotation.</title>
        <authorList>
            <consortium name="The Broad Institute Genomics Platform"/>
            <consortium name="The Broad Institute Genome Sequencing Center for Infectious Disease"/>
            <person name="Wu L."/>
            <person name="Ma J."/>
        </authorList>
    </citation>
    <scope>NUCLEOTIDE SEQUENCE [LARGE SCALE GENOMIC DNA]</scope>
    <source>
        <strain evidence="4">KCTC 52487</strain>
    </source>
</reference>
<dbReference type="InterPro" id="IPR008220">
    <property type="entry name" value="HAT_MetX-like"/>
</dbReference>
<accession>A0ABV6ZW96</accession>
<dbReference type="EMBL" id="JBHRSV010000006">
    <property type="protein sequence ID" value="MFC2925663.1"/>
    <property type="molecule type" value="Genomic_DNA"/>
</dbReference>
<dbReference type="PANTHER" id="PTHR32268:SF11">
    <property type="entry name" value="HOMOSERINE O-ACETYLTRANSFERASE"/>
    <property type="match status" value="1"/>
</dbReference>
<dbReference type="InterPro" id="IPR000073">
    <property type="entry name" value="AB_hydrolase_1"/>
</dbReference>
<dbReference type="Gene3D" id="3.40.50.1820">
    <property type="entry name" value="alpha/beta hydrolase"/>
    <property type="match status" value="1"/>
</dbReference>
<dbReference type="InterPro" id="IPR029058">
    <property type="entry name" value="AB_hydrolase_fold"/>
</dbReference>
<name>A0ABV6ZW96_9PROT</name>
<keyword evidence="3" id="KW-0378">Hydrolase</keyword>
<sequence>MSRARAIEGRIEGPEGAPAVLVLGGISSGKNLTGAGGWWPGVAGPGGALDPACHRLISADFLDTGEAGFPSAGEQAKAILGLIAGWEIGRFHIVGASYGGSIGLAISLAAPERVSGVTCISAAHRADPLATAWRSIQREIAEFGLKHGNGPGALDLARRLAMTTYRTRDELRLRFLDPAPGTRDARGITAWLEAAGAKYAAKTAPEHFLALSRALDAVDLDPSRIKVPVHYVAVEDDLLVPLTDMEEAASLTPDSRLTVIRSIYGHDAFLKEVEVMNALISADLERPS</sequence>
<protein>
    <submittedName>
        <fullName evidence="3">Alpha/beta fold hydrolase</fullName>
    </submittedName>
</protein>
<dbReference type="Pfam" id="PF00561">
    <property type="entry name" value="Abhydrolase_1"/>
    <property type="match status" value="1"/>
</dbReference>
<evidence type="ECO:0000313" key="4">
    <source>
        <dbReference type="Proteomes" id="UP001595379"/>
    </source>
</evidence>
<keyword evidence="1" id="KW-0808">Transferase</keyword>
<proteinExistence type="predicted"/>
<keyword evidence="4" id="KW-1185">Reference proteome</keyword>
<dbReference type="Proteomes" id="UP001595379">
    <property type="component" value="Unassembled WGS sequence"/>
</dbReference>
<dbReference type="RefSeq" id="WP_343165541.1">
    <property type="nucleotide sequence ID" value="NZ_JBHRSV010000006.1"/>
</dbReference>
<dbReference type="GO" id="GO:0016787">
    <property type="term" value="F:hydrolase activity"/>
    <property type="evidence" value="ECO:0007669"/>
    <property type="project" value="UniProtKB-KW"/>
</dbReference>
<comment type="caution">
    <text evidence="3">The sequence shown here is derived from an EMBL/GenBank/DDBJ whole genome shotgun (WGS) entry which is preliminary data.</text>
</comment>